<keyword evidence="1" id="KW-0812">Transmembrane</keyword>
<protein>
    <submittedName>
        <fullName evidence="2">Uncharacterized protein</fullName>
    </submittedName>
</protein>
<proteinExistence type="predicted"/>
<organism evidence="2 3">
    <name type="scientific">Ajellomyces dermatitidis (strain ER-3 / ATCC MYA-2586)</name>
    <name type="common">Blastomyces dermatitidis</name>
    <dbReference type="NCBI Taxonomy" id="559297"/>
    <lineage>
        <taxon>Eukaryota</taxon>
        <taxon>Fungi</taxon>
        <taxon>Dikarya</taxon>
        <taxon>Ascomycota</taxon>
        <taxon>Pezizomycotina</taxon>
        <taxon>Eurotiomycetes</taxon>
        <taxon>Eurotiomycetidae</taxon>
        <taxon>Onygenales</taxon>
        <taxon>Ajellomycetaceae</taxon>
        <taxon>Blastomyces</taxon>
    </lineage>
</organism>
<feature type="transmembrane region" description="Helical" evidence="1">
    <location>
        <begin position="21"/>
        <end position="48"/>
    </location>
</feature>
<dbReference type="EMBL" id="EQ999974">
    <property type="protein sequence ID" value="OAS99955.1"/>
    <property type="molecule type" value="Genomic_DNA"/>
</dbReference>
<dbReference type="RefSeq" id="XP_045279683.1">
    <property type="nucleotide sequence ID" value="XM_045425639.1"/>
</dbReference>
<accession>A0ABX2VSZ5</accession>
<sequence>MRRKLPLCLLHRPGSDRGNTVRFFGGFKSASLFSCMVWFFVCAFHHLIGAPS</sequence>
<evidence type="ECO:0000313" key="3">
    <source>
        <dbReference type="Proteomes" id="UP000002039"/>
    </source>
</evidence>
<keyword evidence="1" id="KW-0472">Membrane</keyword>
<reference evidence="3" key="1">
    <citation type="journal article" date="2015" name="PLoS Genet.">
        <title>The dynamic genome and transcriptome of the human fungal pathogen Blastomyces and close relative Emmonsia.</title>
        <authorList>
            <person name="Munoz J.F."/>
            <person name="Gauthier G.M."/>
            <person name="Desjardins C.A."/>
            <person name="Gallo J.E."/>
            <person name="Holder J."/>
            <person name="Sullivan T.D."/>
            <person name="Marty A.J."/>
            <person name="Carmen J.C."/>
            <person name="Chen Z."/>
            <person name="Ding L."/>
            <person name="Gujja S."/>
            <person name="Magrini V."/>
            <person name="Misas E."/>
            <person name="Mitreva M."/>
            <person name="Priest M."/>
            <person name="Saif S."/>
            <person name="Whiston E.A."/>
            <person name="Young S."/>
            <person name="Zeng Q."/>
            <person name="Goldman W.E."/>
            <person name="Mardis E.R."/>
            <person name="Taylor J.W."/>
            <person name="McEwen J.G."/>
            <person name="Clay O.K."/>
            <person name="Klein B.S."/>
            <person name="Cuomo C.A."/>
        </authorList>
    </citation>
    <scope>NUCLEOTIDE SEQUENCE [LARGE SCALE GENOMIC DNA]</scope>
    <source>
        <strain evidence="3">ER-3 / ATCC MYA-2586</strain>
    </source>
</reference>
<name>A0ABX2VSZ5_AJEDR</name>
<dbReference type="Proteomes" id="UP000002039">
    <property type="component" value="Unassembled WGS sequence"/>
</dbReference>
<keyword evidence="1" id="KW-1133">Transmembrane helix</keyword>
<evidence type="ECO:0000313" key="2">
    <source>
        <dbReference type="EMBL" id="OAS99955.1"/>
    </source>
</evidence>
<evidence type="ECO:0000256" key="1">
    <source>
        <dbReference type="SAM" id="Phobius"/>
    </source>
</evidence>
<gene>
    <name evidence="2" type="ORF">BDCG_16398</name>
</gene>
<keyword evidence="3" id="KW-1185">Reference proteome</keyword>
<dbReference type="GeneID" id="69031290"/>